<feature type="domain" description="Protein kinase" evidence="7">
    <location>
        <begin position="110"/>
        <end position="358"/>
    </location>
</feature>
<evidence type="ECO:0000256" key="3">
    <source>
        <dbReference type="ARBA" id="ARBA00022741"/>
    </source>
</evidence>
<feature type="coiled-coil region" evidence="6">
    <location>
        <begin position="10"/>
        <end position="44"/>
    </location>
</feature>
<dbReference type="HOGENOM" id="CLU_689097_0_0_1"/>
<evidence type="ECO:0000313" key="9">
    <source>
        <dbReference type="Proteomes" id="UP000007148"/>
    </source>
</evidence>
<dbReference type="GO" id="GO:0004674">
    <property type="term" value="F:protein serine/threonine kinase activity"/>
    <property type="evidence" value="ECO:0007669"/>
    <property type="project" value="UniProtKB-KW"/>
</dbReference>
<keyword evidence="6" id="KW-0175">Coiled coil</keyword>
<dbReference type="SMART" id="SM00220">
    <property type="entry name" value="S_TKc"/>
    <property type="match status" value="1"/>
</dbReference>
<dbReference type="OrthoDB" id="193860at2759"/>
<dbReference type="InterPro" id="IPR008271">
    <property type="entry name" value="Ser/Thr_kinase_AS"/>
</dbReference>
<dbReference type="PROSITE" id="PS00108">
    <property type="entry name" value="PROTEIN_KINASE_ST"/>
    <property type="match status" value="1"/>
</dbReference>
<dbReference type="eggNOG" id="KOG0032">
    <property type="taxonomic scope" value="Eukaryota"/>
</dbReference>
<organism evidence="8 9">
    <name type="scientific">Serendipita indica (strain DSM 11827)</name>
    <name type="common">Root endophyte fungus</name>
    <name type="synonym">Piriformospora indica</name>
    <dbReference type="NCBI Taxonomy" id="1109443"/>
    <lineage>
        <taxon>Eukaryota</taxon>
        <taxon>Fungi</taxon>
        <taxon>Dikarya</taxon>
        <taxon>Basidiomycota</taxon>
        <taxon>Agaricomycotina</taxon>
        <taxon>Agaricomycetes</taxon>
        <taxon>Sebacinales</taxon>
        <taxon>Serendipitaceae</taxon>
        <taxon>Serendipita</taxon>
    </lineage>
</organism>
<keyword evidence="4" id="KW-0418">Kinase</keyword>
<dbReference type="InterPro" id="IPR000719">
    <property type="entry name" value="Prot_kinase_dom"/>
</dbReference>
<dbReference type="InterPro" id="IPR011009">
    <property type="entry name" value="Kinase-like_dom_sf"/>
</dbReference>
<keyword evidence="3" id="KW-0547">Nucleotide-binding</keyword>
<dbReference type="SUPFAM" id="SSF56112">
    <property type="entry name" value="Protein kinase-like (PK-like)"/>
    <property type="match status" value="1"/>
</dbReference>
<dbReference type="GO" id="GO:0005524">
    <property type="term" value="F:ATP binding"/>
    <property type="evidence" value="ECO:0007669"/>
    <property type="project" value="UniProtKB-KW"/>
</dbReference>
<name>G4TDD1_SERID</name>
<keyword evidence="2" id="KW-0808">Transferase</keyword>
<sequence>MLHASRDISIQALLKKIALLREENDELADERRRLRKKVTRFETQVGTLNKIIEEQDLEIDSLRTLDAAQRRQITRLKERLGDQEAELEELRDNWETHILCCPMFEGSDSSFELELPPQSGYGSIYGAILRSNLPEAGEPMNVAVKRLKRADYGTFRRECIVLQALRGTGIVPNPYAFGQDEGHFYIERFPTCLWNQIALHGVVQEEECQALIKDVLLLLKRFHETGFVHFDIKADNVLVSREGRLVMCDTGLSMPESHAFTVHSGWGSKGYRAPEVEACRPLDNPFLADIYSVGAMLCAWRGTVLLSAIQSQGDVDTMVEDAFPEREYPVAHDFLRRVMSFEPQTRLSAVDALEHAWIKADTIGTRNVGWLQNVENDPYHYVTLQPASIEEIGMDDLDGI</sequence>
<dbReference type="STRING" id="1109443.G4TDD1"/>
<keyword evidence="9" id="KW-1185">Reference proteome</keyword>
<accession>G4TDD1</accession>
<gene>
    <name evidence="8" type="ORF">PIIN_03232</name>
</gene>
<dbReference type="InterPro" id="IPR050205">
    <property type="entry name" value="CDPK_Ser/Thr_kinases"/>
</dbReference>
<dbReference type="AlphaFoldDB" id="G4TDD1"/>
<dbReference type="Pfam" id="PF00069">
    <property type="entry name" value="Pkinase"/>
    <property type="match status" value="1"/>
</dbReference>
<keyword evidence="1" id="KW-0723">Serine/threonine-protein kinase</keyword>
<protein>
    <recommendedName>
        <fullName evidence="7">Protein kinase domain-containing protein</fullName>
    </recommendedName>
</protein>
<evidence type="ECO:0000259" key="7">
    <source>
        <dbReference type="PROSITE" id="PS50011"/>
    </source>
</evidence>
<evidence type="ECO:0000256" key="4">
    <source>
        <dbReference type="ARBA" id="ARBA00022777"/>
    </source>
</evidence>
<dbReference type="Gene3D" id="1.10.510.10">
    <property type="entry name" value="Transferase(Phosphotransferase) domain 1"/>
    <property type="match status" value="1"/>
</dbReference>
<keyword evidence="5" id="KW-0067">ATP-binding</keyword>
<dbReference type="PROSITE" id="PS50011">
    <property type="entry name" value="PROTEIN_KINASE_DOM"/>
    <property type="match status" value="1"/>
</dbReference>
<evidence type="ECO:0000256" key="6">
    <source>
        <dbReference type="SAM" id="Coils"/>
    </source>
</evidence>
<proteinExistence type="predicted"/>
<evidence type="ECO:0000256" key="1">
    <source>
        <dbReference type="ARBA" id="ARBA00022527"/>
    </source>
</evidence>
<evidence type="ECO:0000313" key="8">
    <source>
        <dbReference type="EMBL" id="CCA69333.1"/>
    </source>
</evidence>
<evidence type="ECO:0000256" key="2">
    <source>
        <dbReference type="ARBA" id="ARBA00022679"/>
    </source>
</evidence>
<dbReference type="PANTHER" id="PTHR24349">
    <property type="entry name" value="SERINE/THREONINE-PROTEIN KINASE"/>
    <property type="match status" value="1"/>
</dbReference>
<dbReference type="InParanoid" id="G4TDD1"/>
<dbReference type="EMBL" id="CAFZ01000052">
    <property type="protein sequence ID" value="CCA69333.1"/>
    <property type="molecule type" value="Genomic_DNA"/>
</dbReference>
<dbReference type="Proteomes" id="UP000007148">
    <property type="component" value="Unassembled WGS sequence"/>
</dbReference>
<reference evidence="8 9" key="1">
    <citation type="journal article" date="2011" name="PLoS Pathog.">
        <title>Endophytic Life Strategies Decoded by Genome and Transcriptome Analyses of the Mutualistic Root Symbiont Piriformospora indica.</title>
        <authorList>
            <person name="Zuccaro A."/>
            <person name="Lahrmann U."/>
            <person name="Guldener U."/>
            <person name="Langen G."/>
            <person name="Pfiffi S."/>
            <person name="Biedenkopf D."/>
            <person name="Wong P."/>
            <person name="Samans B."/>
            <person name="Grimm C."/>
            <person name="Basiewicz M."/>
            <person name="Murat C."/>
            <person name="Martin F."/>
            <person name="Kogel K.H."/>
        </authorList>
    </citation>
    <scope>NUCLEOTIDE SEQUENCE [LARGE SCALE GENOMIC DNA]</scope>
    <source>
        <strain evidence="8 9">DSM 11827</strain>
    </source>
</reference>
<evidence type="ECO:0000256" key="5">
    <source>
        <dbReference type="ARBA" id="ARBA00022840"/>
    </source>
</evidence>